<dbReference type="EMBL" id="VUMT01000050">
    <property type="protein sequence ID" value="MSS65021.1"/>
    <property type="molecule type" value="Genomic_DNA"/>
</dbReference>
<dbReference type="Pfam" id="PF22673">
    <property type="entry name" value="MCP-like_PDC_1"/>
    <property type="match status" value="1"/>
</dbReference>
<dbReference type="PROSITE" id="PS50885">
    <property type="entry name" value="HAMP"/>
    <property type="match status" value="1"/>
</dbReference>
<feature type="domain" description="HAMP" evidence="6">
    <location>
        <begin position="325"/>
        <end position="378"/>
    </location>
</feature>
<sequence>MKMKKISTKMLCVLIPTIILVMGAFVVLTLISIDRVINEQVQEKMNTEMLAEKTQMSEQFSTVEWMAGTLAKTVSNSYKTTSLKQYEKMLDSMISDNDMVLGSGLWFEPYVYNKKEKYIGPYVYKDGDKNAVTYDYSNSDYDYFSQDYYIKGKECEKLAFITDPYYDETLDTVMATCVSPMKTETGKFIGVVTVDIELTQIQESVNQVKIGTTGSAMLLNREGQYLSCKDSSKIMKTSIQEDSNASLAELGKAAIEKKDGNGTYTEDGKEYVVYYSNWEKLGWTILLQIQKDELRGSITRAIRFLIAIAVAGLAVCTFVILWQVQKISKQIKNVQQFAISLSAGDFTIEELQVRSADELGVMGNSLNTMYSNNKTVIQKISNHAESLDKESNQLSVSSGELKSQFDSVEQIMRDVNEDMLSNSAATEEVNASVEEANASINLLTEETVQSTKMVDEIKKRAKRIEEKSNNSCQRADELTKIYETNLYQSIENAKIVDSIGELAEVISSIAEQINLLSLNASIEAARAGEQGKGFAVVASEIGKLANDTSSTVNQIKDTITKVQESFSGLTNDSKEMLAFVSETVAPDYKEFLEVAQQYGSDAEQIEEISTQIAKMTKDIEIIVNEVSQAIENIAVSSQNTAQNSIHVMDAVNKASDIIESVSKMSEHQADISLELNEVVSNFKL</sequence>
<organism evidence="7 8">
    <name type="scientific">Velocimicrobium porci</name>
    <dbReference type="NCBI Taxonomy" id="2606634"/>
    <lineage>
        <taxon>Bacteria</taxon>
        <taxon>Bacillati</taxon>
        <taxon>Bacillota</taxon>
        <taxon>Clostridia</taxon>
        <taxon>Lachnospirales</taxon>
        <taxon>Lachnospiraceae</taxon>
        <taxon>Velocimicrobium</taxon>
    </lineage>
</organism>
<dbReference type="GO" id="GO:0007165">
    <property type="term" value="P:signal transduction"/>
    <property type="evidence" value="ECO:0007669"/>
    <property type="project" value="UniProtKB-KW"/>
</dbReference>
<reference evidence="7 8" key="1">
    <citation type="submission" date="2019-08" db="EMBL/GenBank/DDBJ databases">
        <title>In-depth cultivation of the pig gut microbiome towards novel bacterial diversity and tailored functional studies.</title>
        <authorList>
            <person name="Wylensek D."/>
            <person name="Hitch T.C.A."/>
            <person name="Clavel T."/>
        </authorList>
    </citation>
    <scope>NUCLEOTIDE SEQUENCE [LARGE SCALE GENOMIC DNA]</scope>
    <source>
        <strain evidence="7 8">WCA-693-APC-MOT-I</strain>
    </source>
</reference>
<dbReference type="InterPro" id="IPR004089">
    <property type="entry name" value="MCPsignal_dom"/>
</dbReference>
<dbReference type="InterPro" id="IPR003660">
    <property type="entry name" value="HAMP_dom"/>
</dbReference>
<dbReference type="InterPro" id="IPR029151">
    <property type="entry name" value="Sensor-like_sf"/>
</dbReference>
<evidence type="ECO:0000256" key="2">
    <source>
        <dbReference type="ARBA" id="ARBA00029447"/>
    </source>
</evidence>
<protein>
    <submittedName>
        <fullName evidence="7">Methyl-accepting chemotaxis protein</fullName>
    </submittedName>
</protein>
<dbReference type="Proteomes" id="UP000482209">
    <property type="component" value="Unassembled WGS sequence"/>
</dbReference>
<dbReference type="CDD" id="cd12913">
    <property type="entry name" value="PDC1_MCP_like"/>
    <property type="match status" value="1"/>
</dbReference>
<dbReference type="RefSeq" id="WP_154520372.1">
    <property type="nucleotide sequence ID" value="NZ_VUMT01000050.1"/>
</dbReference>
<dbReference type="PANTHER" id="PTHR32089:SF112">
    <property type="entry name" value="LYSOZYME-LIKE PROTEIN-RELATED"/>
    <property type="match status" value="1"/>
</dbReference>
<dbReference type="Gene3D" id="6.10.340.10">
    <property type="match status" value="1"/>
</dbReference>
<accession>A0A6L5Y2L9</accession>
<dbReference type="PANTHER" id="PTHR32089">
    <property type="entry name" value="METHYL-ACCEPTING CHEMOTAXIS PROTEIN MCPB"/>
    <property type="match status" value="1"/>
</dbReference>
<evidence type="ECO:0000256" key="3">
    <source>
        <dbReference type="PROSITE-ProRule" id="PRU00284"/>
    </source>
</evidence>
<evidence type="ECO:0000256" key="4">
    <source>
        <dbReference type="SAM" id="Phobius"/>
    </source>
</evidence>
<keyword evidence="1 3" id="KW-0807">Transducer</keyword>
<dbReference type="SUPFAM" id="SSF58104">
    <property type="entry name" value="Methyl-accepting chemotaxis protein (MCP) signaling domain"/>
    <property type="match status" value="1"/>
</dbReference>
<comment type="caution">
    <text evidence="7">The sequence shown here is derived from an EMBL/GenBank/DDBJ whole genome shotgun (WGS) entry which is preliminary data.</text>
</comment>
<dbReference type="Gene3D" id="3.30.450.20">
    <property type="entry name" value="PAS domain"/>
    <property type="match status" value="2"/>
</dbReference>
<keyword evidence="4" id="KW-1133">Transmembrane helix</keyword>
<dbReference type="Pfam" id="PF00015">
    <property type="entry name" value="MCPsignal"/>
    <property type="match status" value="1"/>
</dbReference>
<dbReference type="Pfam" id="PF00672">
    <property type="entry name" value="HAMP"/>
    <property type="match status" value="1"/>
</dbReference>
<feature type="domain" description="Methyl-accepting transducer" evidence="5">
    <location>
        <begin position="397"/>
        <end position="634"/>
    </location>
</feature>
<dbReference type="SMART" id="SM00283">
    <property type="entry name" value="MA"/>
    <property type="match status" value="1"/>
</dbReference>
<feature type="transmembrane region" description="Helical" evidence="4">
    <location>
        <begin position="301"/>
        <end position="322"/>
    </location>
</feature>
<comment type="similarity">
    <text evidence="2">Belongs to the methyl-accepting chemotaxis (MCP) protein family.</text>
</comment>
<dbReference type="CDD" id="cd12912">
    <property type="entry name" value="PDC2_MCP_like"/>
    <property type="match status" value="1"/>
</dbReference>
<keyword evidence="8" id="KW-1185">Reference proteome</keyword>
<keyword evidence="4" id="KW-0812">Transmembrane</keyword>
<keyword evidence="4" id="KW-0472">Membrane</keyword>
<dbReference type="Gene3D" id="1.10.287.950">
    <property type="entry name" value="Methyl-accepting chemotaxis protein"/>
    <property type="match status" value="1"/>
</dbReference>
<gene>
    <name evidence="7" type="ORF">FYJ58_14285</name>
</gene>
<dbReference type="AlphaFoldDB" id="A0A6L5Y2L9"/>
<dbReference type="CDD" id="cd06225">
    <property type="entry name" value="HAMP"/>
    <property type="match status" value="1"/>
</dbReference>
<evidence type="ECO:0000259" key="6">
    <source>
        <dbReference type="PROSITE" id="PS50885"/>
    </source>
</evidence>
<name>A0A6L5Y2L9_9FIRM</name>
<evidence type="ECO:0000256" key="1">
    <source>
        <dbReference type="ARBA" id="ARBA00023224"/>
    </source>
</evidence>
<evidence type="ECO:0000313" key="7">
    <source>
        <dbReference type="EMBL" id="MSS65021.1"/>
    </source>
</evidence>
<evidence type="ECO:0000259" key="5">
    <source>
        <dbReference type="PROSITE" id="PS50111"/>
    </source>
</evidence>
<dbReference type="PROSITE" id="PS50111">
    <property type="entry name" value="CHEMOTAXIS_TRANSDUC_2"/>
    <property type="match status" value="1"/>
</dbReference>
<evidence type="ECO:0000313" key="8">
    <source>
        <dbReference type="Proteomes" id="UP000482209"/>
    </source>
</evidence>
<dbReference type="GO" id="GO:0016020">
    <property type="term" value="C:membrane"/>
    <property type="evidence" value="ECO:0007669"/>
    <property type="project" value="InterPro"/>
</dbReference>
<dbReference type="SUPFAM" id="SSF103190">
    <property type="entry name" value="Sensory domain-like"/>
    <property type="match status" value="1"/>
</dbReference>
<proteinExistence type="inferred from homology"/>